<dbReference type="EMBL" id="JAAXOQ010000006">
    <property type="protein sequence ID" value="NKY18003.1"/>
    <property type="molecule type" value="Genomic_DNA"/>
</dbReference>
<protein>
    <submittedName>
        <fullName evidence="1">Uncharacterized protein</fullName>
    </submittedName>
</protein>
<dbReference type="RefSeq" id="WP_168545069.1">
    <property type="nucleotide sequence ID" value="NZ_BAAAKS010000040.1"/>
</dbReference>
<dbReference type="Proteomes" id="UP000582646">
    <property type="component" value="Unassembled WGS sequence"/>
</dbReference>
<evidence type="ECO:0000313" key="1">
    <source>
        <dbReference type="EMBL" id="NKY18003.1"/>
    </source>
</evidence>
<keyword evidence="2" id="KW-1185">Reference proteome</keyword>
<reference evidence="1 2" key="1">
    <citation type="submission" date="2020-04" db="EMBL/GenBank/DDBJ databases">
        <title>MicrobeNet Type strains.</title>
        <authorList>
            <person name="Nicholson A.C."/>
        </authorList>
    </citation>
    <scope>NUCLEOTIDE SEQUENCE [LARGE SCALE GENOMIC DNA]</scope>
    <source>
        <strain evidence="1 2">DSM 44113</strain>
    </source>
</reference>
<evidence type="ECO:0000313" key="2">
    <source>
        <dbReference type="Proteomes" id="UP000582646"/>
    </source>
</evidence>
<gene>
    <name evidence="1" type="ORF">HF999_06435</name>
</gene>
<accession>A0A846WYG4</accession>
<proteinExistence type="predicted"/>
<dbReference type="AlphaFoldDB" id="A0A846WYG4"/>
<name>A0A846WYG4_9ACTN</name>
<sequence length="76" mass="8950">MSELPEPPELDRYVAFAMSLPEEARRRLGRLLEQLATRDEGGWTIKDQTADDFLQRHREYLRSIVEHDYPDAFDGE</sequence>
<organism evidence="1 2">
    <name type="scientific">Tsukamurella spumae</name>
    <dbReference type="NCBI Taxonomy" id="44753"/>
    <lineage>
        <taxon>Bacteria</taxon>
        <taxon>Bacillati</taxon>
        <taxon>Actinomycetota</taxon>
        <taxon>Actinomycetes</taxon>
        <taxon>Mycobacteriales</taxon>
        <taxon>Tsukamurellaceae</taxon>
        <taxon>Tsukamurella</taxon>
    </lineage>
</organism>
<comment type="caution">
    <text evidence="1">The sequence shown here is derived from an EMBL/GenBank/DDBJ whole genome shotgun (WGS) entry which is preliminary data.</text>
</comment>